<dbReference type="GO" id="GO:0055088">
    <property type="term" value="P:lipid homeostasis"/>
    <property type="evidence" value="ECO:0007669"/>
    <property type="project" value="TreeGrafter"/>
</dbReference>
<dbReference type="Pfam" id="PF00561">
    <property type="entry name" value="Abhydrolase_1"/>
    <property type="match status" value="1"/>
</dbReference>
<keyword evidence="3" id="KW-1133">Transmembrane helix</keyword>
<keyword evidence="3" id="KW-0472">Membrane</keyword>
<dbReference type="VEuPathDB" id="VectorBase:AFAF019541"/>
<evidence type="ECO:0000256" key="2">
    <source>
        <dbReference type="SAM" id="MobiDB-lite"/>
    </source>
</evidence>
<evidence type="ECO:0000313" key="6">
    <source>
        <dbReference type="Proteomes" id="UP000075886"/>
    </source>
</evidence>
<feature type="compositionally biased region" description="Basic and acidic residues" evidence="2">
    <location>
        <begin position="922"/>
        <end position="945"/>
    </location>
</feature>
<accession>A0A182QYP6</accession>
<dbReference type="EMBL" id="AXCN02000824">
    <property type="status" value="NOT_ANNOTATED_CDS"/>
    <property type="molecule type" value="Genomic_DNA"/>
</dbReference>
<dbReference type="STRING" id="69004.A0A182QYP6"/>
<sequence length="1040" mass="118183">MTRTRNVPAKTIEVCEDKRSEQRLLHKWTRYSSAKLEEVEETLLSALRKPFESIFVEVGQCVGTNDKIRTVALNRESDQIPVLLLHGLGAGVGLWVLNLDAIADHRPMYAIDILGFGRSSHPKYDEDPIAAEKQFVASIEAWRTAMGLERMYILGHSMGGYLACSYAITHPQRVAGLILADPWGFMETPPRIKRKYWIRILYRTARKMNFYPLTVVRMAGPTAAWILSRRRTDITSRFEGIVPDERVVADYLHLVNAQKPSGESGFCAIQKNFGWPINPMLKRIDQIDPTIPMTFIYGSESWIDFEAGEVTKEKRAGCFVQVKIIDNASHHLYADFPDIFNQHVNDACFTYDKRINTTQPSKVTELRLQLIGGFGIPADIQLESITMGYVFKSVYYLPWNSSHWIPPFLDRHEFETDVVRRRRATEIPTPLLVPSPTRKGINGRSCVLRAICESSEASFTHTSGLIGELLHIVFTPSTTEDEIREPHHELYRVAEKIPGSMSARKGDSTTAIDAFPAVPYELSDGEESFIREASKWIGMHLSKLDLCHHRIILKLKKSCHELNAEQLGKLSVMLLNCQSDSEGRKLFPCTDEMALRQCTERMDPDTWNAYHLITNRAKAVCASVRHEQFRGLTELTVNKLMSTAHEQVRMMDELAENQQNLQTLTKQAVDEMVGNNERIMSQQGDIMKLSETHRAKIESNFRDLVREKSLIRAGQQEVAVLLTDLRNRIDDSMRQLELQSKRSKLNHDSLLSDLEQLQVNAAQIAAKIDETGVHFASHHRVAEEQYRYTLEQLARINATVSNLLDSLGKLQQDFNQHLAWLVEKIGGSENILQKLNVILVHFSYLLVGMICLAFVGADNVMRVVFIAAVPGNLIGGLLDLFEPDVVRLSIALGCVAVVDMVTHLIVKFVPLRQVSTATPVVEERTQRRMQHDNESTNEQRAHTVEESESDEEDETHRRGAFVRRQSITMERSSGSTMVDSLRRSISRLDDDFRRRSVTPRDGLLVHERQHCTARTLRGDRCRGFAQAGTEFCRLHEPRGL</sequence>
<dbReference type="PANTHER" id="PTHR42886:SF29">
    <property type="entry name" value="PUMMELIG, ISOFORM A"/>
    <property type="match status" value="1"/>
</dbReference>
<dbReference type="InterPro" id="IPR006631">
    <property type="entry name" value="DM4_12"/>
</dbReference>
<dbReference type="GO" id="GO:0042171">
    <property type="term" value="F:lysophosphatidic acid acyltransferase activity"/>
    <property type="evidence" value="ECO:0007669"/>
    <property type="project" value="TreeGrafter"/>
</dbReference>
<name>A0A182QYP6_9DIPT</name>
<feature type="transmembrane region" description="Helical" evidence="3">
    <location>
        <begin position="838"/>
        <end position="856"/>
    </location>
</feature>
<feature type="transmembrane region" description="Helical" evidence="3">
    <location>
        <begin position="863"/>
        <end position="881"/>
    </location>
</feature>
<evidence type="ECO:0000256" key="1">
    <source>
        <dbReference type="ARBA" id="ARBA00038097"/>
    </source>
</evidence>
<dbReference type="AlphaFoldDB" id="A0A182QYP6"/>
<dbReference type="GO" id="GO:0052689">
    <property type="term" value="F:carboxylic ester hydrolase activity"/>
    <property type="evidence" value="ECO:0007669"/>
    <property type="project" value="TreeGrafter"/>
</dbReference>
<organism evidence="5 6">
    <name type="scientific">Anopheles farauti</name>
    <dbReference type="NCBI Taxonomy" id="69004"/>
    <lineage>
        <taxon>Eukaryota</taxon>
        <taxon>Metazoa</taxon>
        <taxon>Ecdysozoa</taxon>
        <taxon>Arthropoda</taxon>
        <taxon>Hexapoda</taxon>
        <taxon>Insecta</taxon>
        <taxon>Pterygota</taxon>
        <taxon>Neoptera</taxon>
        <taxon>Endopterygota</taxon>
        <taxon>Diptera</taxon>
        <taxon>Nematocera</taxon>
        <taxon>Culicoidea</taxon>
        <taxon>Culicidae</taxon>
        <taxon>Anophelinae</taxon>
        <taxon>Anopheles</taxon>
    </lineage>
</organism>
<feature type="compositionally biased region" description="Polar residues" evidence="2">
    <location>
        <begin position="965"/>
        <end position="975"/>
    </location>
</feature>
<comment type="similarity">
    <text evidence="1">Belongs to the peptidase S33 family. ABHD4/ABHD5 subfamily.</text>
</comment>
<dbReference type="SUPFAM" id="SSF53474">
    <property type="entry name" value="alpha/beta-Hydrolases"/>
    <property type="match status" value="1"/>
</dbReference>
<keyword evidence="6" id="KW-1185">Reference proteome</keyword>
<keyword evidence="3" id="KW-0812">Transmembrane</keyword>
<reference evidence="6" key="1">
    <citation type="submission" date="2014-01" db="EMBL/GenBank/DDBJ databases">
        <title>The Genome Sequence of Anopheles farauti FAR1 (V2).</title>
        <authorList>
            <consortium name="The Broad Institute Genomics Platform"/>
            <person name="Neafsey D.E."/>
            <person name="Besansky N."/>
            <person name="Howell P."/>
            <person name="Walton C."/>
            <person name="Young S.K."/>
            <person name="Zeng Q."/>
            <person name="Gargeya S."/>
            <person name="Fitzgerald M."/>
            <person name="Haas B."/>
            <person name="Abouelleil A."/>
            <person name="Allen A.W."/>
            <person name="Alvarado L."/>
            <person name="Arachchi H.M."/>
            <person name="Berlin A.M."/>
            <person name="Chapman S.B."/>
            <person name="Gainer-Dewar J."/>
            <person name="Goldberg J."/>
            <person name="Griggs A."/>
            <person name="Gujja S."/>
            <person name="Hansen M."/>
            <person name="Howarth C."/>
            <person name="Imamovic A."/>
            <person name="Ireland A."/>
            <person name="Larimer J."/>
            <person name="McCowan C."/>
            <person name="Murphy C."/>
            <person name="Pearson M."/>
            <person name="Poon T.W."/>
            <person name="Priest M."/>
            <person name="Roberts A."/>
            <person name="Saif S."/>
            <person name="Shea T."/>
            <person name="Sisk P."/>
            <person name="Sykes S."/>
            <person name="Wortman J."/>
            <person name="Nusbaum C."/>
            <person name="Birren B."/>
        </authorList>
    </citation>
    <scope>NUCLEOTIDE SEQUENCE [LARGE SCALE GENOMIC DNA]</scope>
    <source>
        <strain evidence="6">FAR1</strain>
    </source>
</reference>
<protein>
    <recommendedName>
        <fullName evidence="4">AB hydrolase-1 domain-containing protein</fullName>
    </recommendedName>
</protein>
<dbReference type="GO" id="GO:0006654">
    <property type="term" value="P:phosphatidic acid biosynthetic process"/>
    <property type="evidence" value="ECO:0007669"/>
    <property type="project" value="TreeGrafter"/>
</dbReference>
<dbReference type="GO" id="GO:0005811">
    <property type="term" value="C:lipid droplet"/>
    <property type="evidence" value="ECO:0007669"/>
    <property type="project" value="TreeGrafter"/>
</dbReference>
<dbReference type="PANTHER" id="PTHR42886">
    <property type="entry name" value="RE40534P-RELATED"/>
    <property type="match status" value="1"/>
</dbReference>
<dbReference type="SMART" id="SM00718">
    <property type="entry name" value="DM4_12"/>
    <property type="match status" value="1"/>
</dbReference>
<dbReference type="EnsemblMetazoa" id="AFAF019541-RA">
    <property type="protein sequence ID" value="AFAF019541-PA"/>
    <property type="gene ID" value="AFAF019541"/>
</dbReference>
<evidence type="ECO:0000256" key="3">
    <source>
        <dbReference type="SAM" id="Phobius"/>
    </source>
</evidence>
<dbReference type="Gene3D" id="3.40.50.1820">
    <property type="entry name" value="alpha/beta hydrolase"/>
    <property type="match status" value="1"/>
</dbReference>
<dbReference type="InterPro" id="IPR000073">
    <property type="entry name" value="AB_hydrolase_1"/>
</dbReference>
<evidence type="ECO:0000259" key="4">
    <source>
        <dbReference type="Pfam" id="PF00561"/>
    </source>
</evidence>
<dbReference type="Proteomes" id="UP000075886">
    <property type="component" value="Unassembled WGS sequence"/>
</dbReference>
<reference evidence="5" key="2">
    <citation type="submission" date="2020-05" db="UniProtKB">
        <authorList>
            <consortium name="EnsemblMetazoa"/>
        </authorList>
    </citation>
    <scope>IDENTIFICATION</scope>
    <source>
        <strain evidence="5">FAR1</strain>
    </source>
</reference>
<proteinExistence type="inferred from homology"/>
<feature type="domain" description="AB hydrolase-1" evidence="4">
    <location>
        <begin position="81"/>
        <end position="189"/>
    </location>
</feature>
<dbReference type="Pfam" id="PF07841">
    <property type="entry name" value="DM4_12"/>
    <property type="match status" value="1"/>
</dbReference>
<feature type="transmembrane region" description="Helical" evidence="3">
    <location>
        <begin position="887"/>
        <end position="906"/>
    </location>
</feature>
<evidence type="ECO:0000313" key="5">
    <source>
        <dbReference type="EnsemblMetazoa" id="AFAF019541-PA"/>
    </source>
</evidence>
<dbReference type="InterPro" id="IPR029058">
    <property type="entry name" value="AB_hydrolase_fold"/>
</dbReference>
<feature type="region of interest" description="Disordered" evidence="2">
    <location>
        <begin position="922"/>
        <end position="975"/>
    </location>
</feature>
<dbReference type="PRINTS" id="PR00111">
    <property type="entry name" value="ABHYDROLASE"/>
</dbReference>
<dbReference type="GO" id="GO:0005739">
    <property type="term" value="C:mitochondrion"/>
    <property type="evidence" value="ECO:0007669"/>
    <property type="project" value="TreeGrafter"/>
</dbReference>